<name>A0A2T9ZAJ8_9FUNG</name>
<dbReference type="InterPro" id="IPR000726">
    <property type="entry name" value="Glyco_hydro_19_cat"/>
</dbReference>
<dbReference type="GO" id="GO:0006032">
    <property type="term" value="P:chitin catabolic process"/>
    <property type="evidence" value="ECO:0007669"/>
    <property type="project" value="InterPro"/>
</dbReference>
<dbReference type="EMBL" id="MBFS01000946">
    <property type="protein sequence ID" value="PVV01604.1"/>
    <property type="molecule type" value="Genomic_DNA"/>
</dbReference>
<dbReference type="SUPFAM" id="SSF53955">
    <property type="entry name" value="Lysozyme-like"/>
    <property type="match status" value="1"/>
</dbReference>
<accession>A0A2T9ZAJ8</accession>
<gene>
    <name evidence="6" type="ORF">BB560_003972</name>
</gene>
<sequence length="475" mass="54942">MANNKPESTRNWSLVCIIFRCLLVVPLVYIFLLKKFVNPEKSCDDAYSKLLSNYIPGNILSKDYPPNSDKTFVQNHHTQFDSQNRKKHKKSSIYYTFNIKYIAKYFKELYKRNKKFLDRAGKEDKIQTYKKKPNCKLKQSLIKRRVPDELRIYHKEDKEALNWSASEKNFPSRTKPQNNTSNTGSNSEDSSLKKGSKELAHMNEMFFEFYSSYLNLSFKELDIYSDFVPDYWEKLESLISAYSDMIRLNTKYSDLNNTPGTNDSTVTQIEGGSHNTSNLSITLQEVEQAITDCGFPSVNKEMVYGYLKAVKDAEIGSRCEAAMFLAQVLWESDGLRSKEEKMCLKTDCSGVYSSSLEFPENSYHGRGFIQLTHAQNYQDASLYIYGNSYLLEHPEVLVDDDAVSWSVSAFFWKEKVRISPKVRTCNFGYSTKMINGDLECSGRNQDISRKRYLLYKTVLGVFEKNQEPNETGCYN</sequence>
<dbReference type="Pfam" id="PF00182">
    <property type="entry name" value="Glyco_hydro_19"/>
    <property type="match status" value="1"/>
</dbReference>
<feature type="transmembrane region" description="Helical" evidence="4">
    <location>
        <begin position="12"/>
        <end position="32"/>
    </location>
</feature>
<feature type="domain" description="Glycoside hydrolase family 19 catalytic" evidence="5">
    <location>
        <begin position="353"/>
        <end position="416"/>
    </location>
</feature>
<keyword evidence="2" id="KW-1015">Disulfide bond</keyword>
<evidence type="ECO:0000313" key="7">
    <source>
        <dbReference type="Proteomes" id="UP000245609"/>
    </source>
</evidence>
<keyword evidence="4" id="KW-0472">Membrane</keyword>
<protein>
    <recommendedName>
        <fullName evidence="5">Glycoside hydrolase family 19 catalytic domain-containing protein</fullName>
    </recommendedName>
</protein>
<dbReference type="GO" id="GO:0004568">
    <property type="term" value="F:chitinase activity"/>
    <property type="evidence" value="ECO:0007669"/>
    <property type="project" value="InterPro"/>
</dbReference>
<feature type="region of interest" description="Disordered" evidence="3">
    <location>
        <begin position="164"/>
        <end position="194"/>
    </location>
</feature>
<keyword evidence="4" id="KW-0812">Transmembrane</keyword>
<dbReference type="PANTHER" id="PTHR22595">
    <property type="entry name" value="CHITINASE-RELATED"/>
    <property type="match status" value="1"/>
</dbReference>
<evidence type="ECO:0000313" key="6">
    <source>
        <dbReference type="EMBL" id="PVV01604.1"/>
    </source>
</evidence>
<evidence type="ECO:0000256" key="2">
    <source>
        <dbReference type="ARBA" id="ARBA00023157"/>
    </source>
</evidence>
<keyword evidence="7" id="KW-1185">Reference proteome</keyword>
<keyword evidence="4" id="KW-1133">Transmembrane helix</keyword>
<dbReference type="Proteomes" id="UP000245609">
    <property type="component" value="Unassembled WGS sequence"/>
</dbReference>
<dbReference type="GO" id="GO:0006952">
    <property type="term" value="P:defense response"/>
    <property type="evidence" value="ECO:0007669"/>
    <property type="project" value="UniProtKB-KW"/>
</dbReference>
<evidence type="ECO:0000256" key="4">
    <source>
        <dbReference type="SAM" id="Phobius"/>
    </source>
</evidence>
<evidence type="ECO:0000256" key="1">
    <source>
        <dbReference type="ARBA" id="ARBA00022821"/>
    </source>
</evidence>
<dbReference type="GO" id="GO:0016998">
    <property type="term" value="P:cell wall macromolecule catabolic process"/>
    <property type="evidence" value="ECO:0007669"/>
    <property type="project" value="InterPro"/>
</dbReference>
<dbReference type="CDD" id="cd00325">
    <property type="entry name" value="chitinase_GH19"/>
    <property type="match status" value="1"/>
</dbReference>
<feature type="compositionally biased region" description="Polar residues" evidence="3">
    <location>
        <begin position="164"/>
        <end position="189"/>
    </location>
</feature>
<dbReference type="InterPro" id="IPR023346">
    <property type="entry name" value="Lysozyme-like_dom_sf"/>
</dbReference>
<comment type="caution">
    <text evidence="6">The sequence shown here is derived from an EMBL/GenBank/DDBJ whole genome shotgun (WGS) entry which is preliminary data.</text>
</comment>
<organism evidence="6 7">
    <name type="scientific">Smittium megazygosporum</name>
    <dbReference type="NCBI Taxonomy" id="133381"/>
    <lineage>
        <taxon>Eukaryota</taxon>
        <taxon>Fungi</taxon>
        <taxon>Fungi incertae sedis</taxon>
        <taxon>Zoopagomycota</taxon>
        <taxon>Kickxellomycotina</taxon>
        <taxon>Harpellomycetes</taxon>
        <taxon>Harpellales</taxon>
        <taxon>Legeriomycetaceae</taxon>
        <taxon>Smittium</taxon>
    </lineage>
</organism>
<dbReference type="Gene3D" id="1.10.530.10">
    <property type="match status" value="1"/>
</dbReference>
<evidence type="ECO:0000259" key="5">
    <source>
        <dbReference type="Pfam" id="PF00182"/>
    </source>
</evidence>
<dbReference type="AlphaFoldDB" id="A0A2T9ZAJ8"/>
<dbReference type="OrthoDB" id="5985073at2759"/>
<dbReference type="Gene3D" id="3.30.20.10">
    <property type="entry name" value="Endochitinase, domain 2"/>
    <property type="match status" value="1"/>
</dbReference>
<evidence type="ECO:0000256" key="3">
    <source>
        <dbReference type="SAM" id="MobiDB-lite"/>
    </source>
</evidence>
<proteinExistence type="predicted"/>
<reference evidence="6 7" key="1">
    <citation type="journal article" date="2018" name="MBio">
        <title>Comparative Genomics Reveals the Core Gene Toolbox for the Fungus-Insect Symbiosis.</title>
        <authorList>
            <person name="Wang Y."/>
            <person name="Stata M."/>
            <person name="Wang W."/>
            <person name="Stajich J.E."/>
            <person name="White M.M."/>
            <person name="Moncalvo J.M."/>
        </authorList>
    </citation>
    <scope>NUCLEOTIDE SEQUENCE [LARGE SCALE GENOMIC DNA]</scope>
    <source>
        <strain evidence="6 7">SC-DP-2</strain>
    </source>
</reference>
<dbReference type="PANTHER" id="PTHR22595:SF79">
    <property type="entry name" value="CHITINASE 12"/>
    <property type="match status" value="1"/>
</dbReference>
<keyword evidence="1" id="KW-0611">Plant defense</keyword>